<feature type="compositionally biased region" description="Polar residues" evidence="1">
    <location>
        <begin position="56"/>
        <end position="65"/>
    </location>
</feature>
<evidence type="ECO:0000256" key="1">
    <source>
        <dbReference type="SAM" id="MobiDB-lite"/>
    </source>
</evidence>
<feature type="compositionally biased region" description="Acidic residues" evidence="1">
    <location>
        <begin position="923"/>
        <end position="932"/>
    </location>
</feature>
<sequence>MWTLATHARALHTSPPPAPAAVHVLLTGPSVTGARHFSGRSFMTPASLPPGRALPNASNPPSDSRGSGGANKDASRSSSSHWLAGSFGRRGNFPTPSSSGSASLPNRLVRPPDAPDFLTMFTTLAPSKLPESRDSLLRRAEGTPSRYERPDSLPTTWDPTHRLPREQMLITSATTASRLAAGRCLLCGTHSSRTPCPYGTPPSTAPLLAQEMARRQKAALCAFCGDHPESLPCPRRYPAALEEDPLGLLVHSNPLADSPLRSNLRPVLFVTPEVARERAAEGLCPRCGMHPKEELCRPHFYRHMYTNEAGVLKVRPFHQRLRLQQRLCPYCGGHPVNEVCPSLLRRGQIFIYGTVSLTRQQMEARVRARVCLMCAGHPITEPCPHHRRSMASVEGNFVPSSLFPGRMSLSTAERHRRIFSLLCTYCGSHPADQLCPKLLREGTLAVNQHREQLPGEISRRQRYGLCINCGLHSSSIPCPMRQRYPIKPQLNHRETPLSSNVARTISEARASARRSTRPDNLVNWDVVEYFPRLFGAHLCGKCHGAPLLPCSACGRRPIPTGSDTVQPNLLFEYARRWVENLCMDCGTHPPDRPCPLVQGTTLREEFALPVVHGSSVPRLPYLPPDELHLPHPRRNPALNMDPRLRLRLLTESHDARLRFQLPPSPYTRSSVCTFCFQHPSSTTCPTLLADFNIYFMNGQLSIPSRTYHERLSAGLCVRCGLHASDLPCAVRLHPDDMFISNRAAVLPRRAPSSWVHDALNWDSLNPNPPASDAESRDTPPAAGTPVPGSDQDGVAEPRDTCDGATSPGDHHSHADEPTSGLAARAHVASELSGEFSLSPDSPPMSAPLLQLLTRGGKMSSLLDGGSYDPSNPGAGAGRMFGSGDLGTMLDPTWLDSAPHAVASKQQPSSSAAESTTDTSVFFEENDDPPIQK</sequence>
<name>A0A058Z358_FONAL</name>
<organism evidence="2">
    <name type="scientific">Fonticula alba</name>
    <name type="common">Slime mold</name>
    <dbReference type="NCBI Taxonomy" id="691883"/>
    <lineage>
        <taxon>Eukaryota</taxon>
        <taxon>Rotosphaerida</taxon>
        <taxon>Fonticulaceae</taxon>
        <taxon>Fonticula</taxon>
    </lineage>
</organism>
<feature type="compositionally biased region" description="Low complexity" evidence="1">
    <location>
        <begin position="908"/>
        <end position="919"/>
    </location>
</feature>
<feature type="compositionally biased region" description="Polar residues" evidence="1">
    <location>
        <begin position="94"/>
        <end position="104"/>
    </location>
</feature>
<dbReference type="RefSeq" id="XP_009497417.1">
    <property type="nucleotide sequence ID" value="XM_009499142.1"/>
</dbReference>
<evidence type="ECO:0000313" key="3">
    <source>
        <dbReference type="Proteomes" id="UP000030693"/>
    </source>
</evidence>
<feature type="region of interest" description="Disordered" evidence="1">
    <location>
        <begin position="896"/>
        <end position="932"/>
    </location>
</feature>
<feature type="compositionally biased region" description="Basic and acidic residues" evidence="1">
    <location>
        <begin position="130"/>
        <end position="151"/>
    </location>
</feature>
<feature type="region of interest" description="Disordered" evidence="1">
    <location>
        <begin position="129"/>
        <end position="160"/>
    </location>
</feature>
<protein>
    <submittedName>
        <fullName evidence="2">Uncharacterized protein</fullName>
    </submittedName>
</protein>
<feature type="region of interest" description="Disordered" evidence="1">
    <location>
        <begin position="860"/>
        <end position="882"/>
    </location>
</feature>
<reference evidence="2" key="1">
    <citation type="submission" date="2013-04" db="EMBL/GenBank/DDBJ databases">
        <title>The Genome Sequence of Fonticula alba ATCC 38817.</title>
        <authorList>
            <consortium name="The Broad Institute Genomics Platform"/>
            <person name="Russ C."/>
            <person name="Cuomo C."/>
            <person name="Burger G."/>
            <person name="Gray M.W."/>
            <person name="Holland P.W.H."/>
            <person name="King N."/>
            <person name="Lang F.B.F."/>
            <person name="Roger A.J."/>
            <person name="Ruiz-Trillo I."/>
            <person name="Brown M."/>
            <person name="Walker B."/>
            <person name="Young S."/>
            <person name="Zeng Q."/>
            <person name="Gargeya S."/>
            <person name="Fitzgerald M."/>
            <person name="Haas B."/>
            <person name="Abouelleil A."/>
            <person name="Allen A.W."/>
            <person name="Alvarado L."/>
            <person name="Arachchi H.M."/>
            <person name="Berlin A.M."/>
            <person name="Chapman S.B."/>
            <person name="Gainer-Dewar J."/>
            <person name="Goldberg J."/>
            <person name="Griggs A."/>
            <person name="Gujja S."/>
            <person name="Hansen M."/>
            <person name="Howarth C."/>
            <person name="Imamovic A."/>
            <person name="Ireland A."/>
            <person name="Larimer J."/>
            <person name="McCowan C."/>
            <person name="Murphy C."/>
            <person name="Pearson M."/>
            <person name="Poon T.W."/>
            <person name="Priest M."/>
            <person name="Roberts A."/>
            <person name="Saif S."/>
            <person name="Shea T."/>
            <person name="Sisk P."/>
            <person name="Sykes S."/>
            <person name="Wortman J."/>
            <person name="Nusbaum C."/>
            <person name="Birren B."/>
        </authorList>
    </citation>
    <scope>NUCLEOTIDE SEQUENCE [LARGE SCALE GENOMIC DNA]</scope>
    <source>
        <strain evidence="2">ATCC 38817</strain>
    </source>
</reference>
<evidence type="ECO:0000313" key="2">
    <source>
        <dbReference type="EMBL" id="KCV68363.1"/>
    </source>
</evidence>
<proteinExistence type="predicted"/>
<feature type="region of interest" description="Disordered" evidence="1">
    <location>
        <begin position="765"/>
        <end position="827"/>
    </location>
</feature>
<dbReference type="Proteomes" id="UP000030693">
    <property type="component" value="Unassembled WGS sequence"/>
</dbReference>
<accession>A0A058Z358</accession>
<gene>
    <name evidence="2" type="ORF">H696_05279</name>
</gene>
<keyword evidence="3" id="KW-1185">Reference proteome</keyword>
<feature type="region of interest" description="Disordered" evidence="1">
    <location>
        <begin position="36"/>
        <end position="111"/>
    </location>
</feature>
<dbReference type="EMBL" id="KB932209">
    <property type="protein sequence ID" value="KCV68363.1"/>
    <property type="molecule type" value="Genomic_DNA"/>
</dbReference>
<dbReference type="GeneID" id="20530004"/>
<dbReference type="AlphaFoldDB" id="A0A058Z358"/>